<keyword evidence="2 7" id="KW-0813">Transport</keyword>
<dbReference type="OrthoDB" id="9810086at2"/>
<reference evidence="10" key="1">
    <citation type="submission" date="2016-10" db="EMBL/GenBank/DDBJ databases">
        <authorList>
            <person name="Varghese N."/>
            <person name="Submissions S."/>
        </authorList>
    </citation>
    <scope>NUCLEOTIDE SEQUENCE [LARGE SCALE GENOMIC DNA]</scope>
    <source>
        <strain evidence="10">CGMCC 1.4250</strain>
    </source>
</reference>
<evidence type="ECO:0000256" key="7">
    <source>
        <dbReference type="RuleBase" id="RU363032"/>
    </source>
</evidence>
<keyword evidence="10" id="KW-1185">Reference proteome</keyword>
<keyword evidence="5 7" id="KW-1133">Transmembrane helix</keyword>
<keyword evidence="6 7" id="KW-0472">Membrane</keyword>
<dbReference type="PANTHER" id="PTHR43744">
    <property type="entry name" value="ABC TRANSPORTER PERMEASE PROTEIN MG189-RELATED-RELATED"/>
    <property type="match status" value="1"/>
</dbReference>
<dbReference type="AlphaFoldDB" id="A0A1I4NTU5"/>
<name>A0A1I4NTU5_9BACI</name>
<keyword evidence="4 7" id="KW-0812">Transmembrane</keyword>
<feature type="transmembrane region" description="Helical" evidence="7">
    <location>
        <begin position="117"/>
        <end position="137"/>
    </location>
</feature>
<dbReference type="RefSeq" id="WP_091484668.1">
    <property type="nucleotide sequence ID" value="NZ_FOTR01000009.1"/>
</dbReference>
<dbReference type="GO" id="GO:0005886">
    <property type="term" value="C:plasma membrane"/>
    <property type="evidence" value="ECO:0007669"/>
    <property type="project" value="UniProtKB-SubCell"/>
</dbReference>
<dbReference type="STRING" id="334253.SAMN04487943_109141"/>
<feature type="transmembrane region" description="Helical" evidence="7">
    <location>
        <begin position="190"/>
        <end position="214"/>
    </location>
</feature>
<evidence type="ECO:0000313" key="10">
    <source>
        <dbReference type="Proteomes" id="UP000198565"/>
    </source>
</evidence>
<dbReference type="Pfam" id="PF00528">
    <property type="entry name" value="BPD_transp_1"/>
    <property type="match status" value="1"/>
</dbReference>
<dbReference type="GO" id="GO:0055085">
    <property type="term" value="P:transmembrane transport"/>
    <property type="evidence" value="ECO:0007669"/>
    <property type="project" value="InterPro"/>
</dbReference>
<organism evidence="9 10">
    <name type="scientific">Gracilibacillus orientalis</name>
    <dbReference type="NCBI Taxonomy" id="334253"/>
    <lineage>
        <taxon>Bacteria</taxon>
        <taxon>Bacillati</taxon>
        <taxon>Bacillota</taxon>
        <taxon>Bacilli</taxon>
        <taxon>Bacillales</taxon>
        <taxon>Bacillaceae</taxon>
        <taxon>Gracilibacillus</taxon>
    </lineage>
</organism>
<feature type="domain" description="ABC transmembrane type-1" evidence="8">
    <location>
        <begin position="82"/>
        <end position="293"/>
    </location>
</feature>
<proteinExistence type="inferred from homology"/>
<evidence type="ECO:0000259" key="8">
    <source>
        <dbReference type="PROSITE" id="PS50928"/>
    </source>
</evidence>
<evidence type="ECO:0000313" key="9">
    <source>
        <dbReference type="EMBL" id="SFM18835.1"/>
    </source>
</evidence>
<dbReference type="Gene3D" id="1.10.3720.10">
    <property type="entry name" value="MetI-like"/>
    <property type="match status" value="1"/>
</dbReference>
<evidence type="ECO:0000256" key="4">
    <source>
        <dbReference type="ARBA" id="ARBA00022692"/>
    </source>
</evidence>
<feature type="transmembrane region" description="Helical" evidence="7">
    <location>
        <begin position="149"/>
        <end position="170"/>
    </location>
</feature>
<evidence type="ECO:0000256" key="6">
    <source>
        <dbReference type="ARBA" id="ARBA00023136"/>
    </source>
</evidence>
<dbReference type="PANTHER" id="PTHR43744:SF9">
    <property type="entry name" value="POLYGALACTURONAN_RHAMNOGALACTURONAN TRANSPORT SYSTEM PERMEASE PROTEIN YTCP"/>
    <property type="match status" value="1"/>
</dbReference>
<dbReference type="InterPro" id="IPR035906">
    <property type="entry name" value="MetI-like_sf"/>
</dbReference>
<comment type="similarity">
    <text evidence="7">Belongs to the binding-protein-dependent transport system permease family.</text>
</comment>
<sequence length="304" mass="34746">MPSITMNRIRNKKPTDLLFDVTIVAICILMFFIVAYPLYFIVIASISDPTYVSTGKVLFLPKGFSLFGYEQIFGDSRVWIGYRNTLFYALFGTLINLLLTLPAAYVLSRHEFKARRFLMFFFIFTMFFNGGLIPTYMLMRDLSLLDTPWVFIFNPLTVNVFNLIITRTFFENNIPHEMFEAATMDGCSHFKFFSTIVLPLSKAVTAVIGLYYLVWHWNDFFTGLIYIRDYNLQPLQIVLRDILLSNQVFAEGAGSGGTGGGYAQRYADQVKYGVIIVSSLPVLVLYPFIQKYFEKGVLIGSVKG</sequence>
<feature type="transmembrane region" description="Helical" evidence="7">
    <location>
        <begin position="272"/>
        <end position="289"/>
    </location>
</feature>
<dbReference type="SUPFAM" id="SSF161098">
    <property type="entry name" value="MetI-like"/>
    <property type="match status" value="1"/>
</dbReference>
<dbReference type="EMBL" id="FOTR01000009">
    <property type="protein sequence ID" value="SFM18835.1"/>
    <property type="molecule type" value="Genomic_DNA"/>
</dbReference>
<feature type="transmembrane region" description="Helical" evidence="7">
    <location>
        <begin position="21"/>
        <end position="46"/>
    </location>
</feature>
<evidence type="ECO:0000256" key="2">
    <source>
        <dbReference type="ARBA" id="ARBA00022448"/>
    </source>
</evidence>
<dbReference type="PROSITE" id="PS50928">
    <property type="entry name" value="ABC_TM1"/>
    <property type="match status" value="1"/>
</dbReference>
<dbReference type="Proteomes" id="UP000198565">
    <property type="component" value="Unassembled WGS sequence"/>
</dbReference>
<feature type="transmembrane region" description="Helical" evidence="7">
    <location>
        <begin position="86"/>
        <end position="105"/>
    </location>
</feature>
<gene>
    <name evidence="9" type="ORF">SAMN04487943_109141</name>
</gene>
<evidence type="ECO:0000256" key="1">
    <source>
        <dbReference type="ARBA" id="ARBA00004651"/>
    </source>
</evidence>
<dbReference type="InterPro" id="IPR000515">
    <property type="entry name" value="MetI-like"/>
</dbReference>
<dbReference type="CDD" id="cd06261">
    <property type="entry name" value="TM_PBP2"/>
    <property type="match status" value="1"/>
</dbReference>
<comment type="subcellular location">
    <subcellularLocation>
        <location evidence="1 7">Cell membrane</location>
        <topology evidence="1 7">Multi-pass membrane protein</topology>
    </subcellularLocation>
</comment>
<accession>A0A1I4NTU5</accession>
<evidence type="ECO:0000256" key="5">
    <source>
        <dbReference type="ARBA" id="ARBA00022989"/>
    </source>
</evidence>
<protein>
    <submittedName>
        <fullName evidence="9">Putative aldouronate transport system permease protein</fullName>
    </submittedName>
</protein>
<keyword evidence="3" id="KW-1003">Cell membrane</keyword>
<evidence type="ECO:0000256" key="3">
    <source>
        <dbReference type="ARBA" id="ARBA00022475"/>
    </source>
</evidence>